<proteinExistence type="predicted"/>
<evidence type="ECO:0000313" key="1">
    <source>
        <dbReference type="EMBL" id="OTI63093.1"/>
    </source>
</evidence>
<evidence type="ECO:0000313" key="2">
    <source>
        <dbReference type="Proteomes" id="UP000194857"/>
    </source>
</evidence>
<accession>A0A241XRG7</accession>
<protein>
    <submittedName>
        <fullName evidence="1">Uncharacterized protein</fullName>
    </submittedName>
</protein>
<dbReference type="EMBL" id="NFFZ01000004">
    <property type="protein sequence ID" value="OTI63093.1"/>
    <property type="molecule type" value="Genomic_DNA"/>
</dbReference>
<gene>
    <name evidence="1" type="ORF">CAZ10_09650</name>
</gene>
<dbReference type="Proteomes" id="UP000194857">
    <property type="component" value="Unassembled WGS sequence"/>
</dbReference>
<comment type="caution">
    <text evidence="1">The sequence shown here is derived from an EMBL/GenBank/DDBJ whole genome shotgun (WGS) entry which is preliminary data.</text>
</comment>
<sequence>MSSAPTTDGRKSLRISSTHPLLDDLRSLAEKHGLAGCVLIAFDVENDRVSTSVAGTNQTFVDQGMKPLADQLLARIDNGEFDPK</sequence>
<name>A0A241XRG7_PSEAI</name>
<dbReference type="RefSeq" id="WP_065085751.1">
    <property type="nucleotide sequence ID" value="NZ_NFFZ01000004.1"/>
</dbReference>
<dbReference type="AlphaFoldDB" id="A0A241XRG7"/>
<reference evidence="1 2" key="1">
    <citation type="submission" date="2017-05" db="EMBL/GenBank/DDBJ databases">
        <authorList>
            <person name="Song R."/>
            <person name="Chenine A.L."/>
            <person name="Ruprecht R.M."/>
        </authorList>
    </citation>
    <scope>NUCLEOTIDE SEQUENCE [LARGE SCALE GENOMIC DNA]</scope>
    <source>
        <strain evidence="1 2">S567_C10_BS</strain>
    </source>
</reference>
<organism evidence="1 2">
    <name type="scientific">Pseudomonas aeruginosa</name>
    <dbReference type="NCBI Taxonomy" id="287"/>
    <lineage>
        <taxon>Bacteria</taxon>
        <taxon>Pseudomonadati</taxon>
        <taxon>Pseudomonadota</taxon>
        <taxon>Gammaproteobacteria</taxon>
        <taxon>Pseudomonadales</taxon>
        <taxon>Pseudomonadaceae</taxon>
        <taxon>Pseudomonas</taxon>
    </lineage>
</organism>